<proteinExistence type="predicted"/>
<keyword evidence="1" id="KW-0472">Membrane</keyword>
<keyword evidence="3" id="KW-1185">Reference proteome</keyword>
<dbReference type="AlphaFoldDB" id="A0A178II12"/>
<sequence>MTGMVAACPPSLFILSYGIVYLVNILVVKSFLSLGLNSYQAGFIALLPVAFLSYFLQSRLVFIKPKSCRRATSDSPPFNHTT</sequence>
<evidence type="ECO:0000256" key="1">
    <source>
        <dbReference type="SAM" id="Phobius"/>
    </source>
</evidence>
<accession>A0A178II12</accession>
<protein>
    <recommendedName>
        <fullName evidence="4">GtrA-like protein domain-containing protein</fullName>
    </recommendedName>
</protein>
<evidence type="ECO:0000313" key="3">
    <source>
        <dbReference type="Proteomes" id="UP000078486"/>
    </source>
</evidence>
<gene>
    <name evidence="2" type="ORF">AW736_12565</name>
</gene>
<feature type="transmembrane region" description="Helical" evidence="1">
    <location>
        <begin position="12"/>
        <end position="32"/>
    </location>
</feature>
<organism evidence="2 3">
    <name type="scientific">Termitidicoccus mucosus</name>
    <dbReference type="NCBI Taxonomy" id="1184151"/>
    <lineage>
        <taxon>Bacteria</taxon>
        <taxon>Pseudomonadati</taxon>
        <taxon>Verrucomicrobiota</taxon>
        <taxon>Opitutia</taxon>
        <taxon>Opitutales</taxon>
        <taxon>Opitutaceae</taxon>
        <taxon>Termitidicoccus</taxon>
    </lineage>
</organism>
<dbReference type="EMBL" id="LRRQ01000088">
    <property type="protein sequence ID" value="OAM89583.1"/>
    <property type="molecule type" value="Genomic_DNA"/>
</dbReference>
<reference evidence="2 3" key="1">
    <citation type="submission" date="2016-01" db="EMBL/GenBank/DDBJ databases">
        <title>High potential of lignocellulose degradation of a new Verrucomicrobia species.</title>
        <authorList>
            <person name="Wang Y."/>
            <person name="Shi Y."/>
            <person name="Qiu Z."/>
            <person name="Liu S."/>
            <person name="Yang H."/>
        </authorList>
    </citation>
    <scope>NUCLEOTIDE SEQUENCE [LARGE SCALE GENOMIC DNA]</scope>
    <source>
        <strain evidence="2 3">TSB47</strain>
    </source>
</reference>
<dbReference type="Proteomes" id="UP000078486">
    <property type="component" value="Unassembled WGS sequence"/>
</dbReference>
<keyword evidence="1" id="KW-1133">Transmembrane helix</keyword>
<feature type="transmembrane region" description="Helical" evidence="1">
    <location>
        <begin position="38"/>
        <end position="56"/>
    </location>
</feature>
<comment type="caution">
    <text evidence="2">The sequence shown here is derived from an EMBL/GenBank/DDBJ whole genome shotgun (WGS) entry which is preliminary data.</text>
</comment>
<evidence type="ECO:0000313" key="2">
    <source>
        <dbReference type="EMBL" id="OAM89583.1"/>
    </source>
</evidence>
<evidence type="ECO:0008006" key="4">
    <source>
        <dbReference type="Google" id="ProtNLM"/>
    </source>
</evidence>
<dbReference type="STRING" id="1184151.AW736_12565"/>
<name>A0A178II12_9BACT</name>
<keyword evidence="1" id="KW-0812">Transmembrane</keyword>